<protein>
    <submittedName>
        <fullName evidence="1">Uncharacterized protein</fullName>
    </submittedName>
</protein>
<evidence type="ECO:0000313" key="1">
    <source>
        <dbReference type="EMBL" id="KZP02804.1"/>
    </source>
</evidence>
<proteinExistence type="predicted"/>
<name>A0A167TCS5_9AGAM</name>
<dbReference type="Proteomes" id="UP000076532">
    <property type="component" value="Unassembled WGS sequence"/>
</dbReference>
<keyword evidence="2" id="KW-1185">Reference proteome</keyword>
<organism evidence="1 2">
    <name type="scientific">Athelia psychrophila</name>
    <dbReference type="NCBI Taxonomy" id="1759441"/>
    <lineage>
        <taxon>Eukaryota</taxon>
        <taxon>Fungi</taxon>
        <taxon>Dikarya</taxon>
        <taxon>Basidiomycota</taxon>
        <taxon>Agaricomycotina</taxon>
        <taxon>Agaricomycetes</taxon>
        <taxon>Agaricomycetidae</taxon>
        <taxon>Atheliales</taxon>
        <taxon>Atheliaceae</taxon>
        <taxon>Athelia</taxon>
    </lineage>
</organism>
<dbReference type="EMBL" id="KV418295">
    <property type="protein sequence ID" value="KZP02804.1"/>
    <property type="molecule type" value="Genomic_DNA"/>
</dbReference>
<gene>
    <name evidence="1" type="ORF">FIBSPDRAFT_1055641</name>
</gene>
<sequence length="314" mass="35795">MPKKTPFDNTRWIGRSFPYPTTNLPKEVLLERRRLLKVPIFITTVIPSHSIPICDLLEMTSLPKILEISSILDYWTMFSPMPPNAPVNLHYHISDRPIPTLAFTNNLLDQFGQQWFDGMQSVCDLTNDTLRLPFWVLTYWQRMGLALQGQKLWCDARTWVLSCAVESEAGEQAARDTIIIFNRLGWDVALSGAAGGMRSLEWALFLSSRPVLGHFVDAMVGTINEQIAQDSALRRTVSVRELSFINALRYDLQRWRGYRDDPGIAGLRNTGSTLHQGTLQRVLLPTVTRRKSRARYSYQSTRALIVSSPPMNPF</sequence>
<accession>A0A167TCS5</accession>
<dbReference type="AlphaFoldDB" id="A0A167TCS5"/>
<dbReference type="OrthoDB" id="3268677at2759"/>
<evidence type="ECO:0000313" key="2">
    <source>
        <dbReference type="Proteomes" id="UP000076532"/>
    </source>
</evidence>
<reference evidence="1 2" key="1">
    <citation type="journal article" date="2016" name="Mol. Biol. Evol.">
        <title>Comparative Genomics of Early-Diverging Mushroom-Forming Fungi Provides Insights into the Origins of Lignocellulose Decay Capabilities.</title>
        <authorList>
            <person name="Nagy L.G."/>
            <person name="Riley R."/>
            <person name="Tritt A."/>
            <person name="Adam C."/>
            <person name="Daum C."/>
            <person name="Floudas D."/>
            <person name="Sun H."/>
            <person name="Yadav J.S."/>
            <person name="Pangilinan J."/>
            <person name="Larsson K.H."/>
            <person name="Matsuura K."/>
            <person name="Barry K."/>
            <person name="Labutti K."/>
            <person name="Kuo R."/>
            <person name="Ohm R.A."/>
            <person name="Bhattacharya S.S."/>
            <person name="Shirouzu T."/>
            <person name="Yoshinaga Y."/>
            <person name="Martin F.M."/>
            <person name="Grigoriev I.V."/>
            <person name="Hibbett D.S."/>
        </authorList>
    </citation>
    <scope>NUCLEOTIDE SEQUENCE [LARGE SCALE GENOMIC DNA]</scope>
    <source>
        <strain evidence="1 2">CBS 109695</strain>
    </source>
</reference>